<dbReference type="Proteomes" id="UP000256690">
    <property type="component" value="Unassembled WGS sequence"/>
</dbReference>
<feature type="transmembrane region" description="Helical" evidence="8">
    <location>
        <begin position="453"/>
        <end position="472"/>
    </location>
</feature>
<keyword evidence="11" id="KW-1185">Reference proteome</keyword>
<dbReference type="InterPro" id="IPR050360">
    <property type="entry name" value="MFS_Sugar_Transporters"/>
</dbReference>
<dbReference type="PROSITE" id="PS00216">
    <property type="entry name" value="SUGAR_TRANSPORT_1"/>
    <property type="match status" value="1"/>
</dbReference>
<feature type="transmembrane region" description="Helical" evidence="8">
    <location>
        <begin position="33"/>
        <end position="52"/>
    </location>
</feature>
<dbReference type="GO" id="GO:0005351">
    <property type="term" value="F:carbohydrate:proton symporter activity"/>
    <property type="evidence" value="ECO:0007669"/>
    <property type="project" value="TreeGrafter"/>
</dbReference>
<accession>A0A3D8QIU5</accession>
<dbReference type="InterPro" id="IPR020846">
    <property type="entry name" value="MFS_dom"/>
</dbReference>
<dbReference type="InterPro" id="IPR036259">
    <property type="entry name" value="MFS_trans_sf"/>
</dbReference>
<dbReference type="NCBIfam" id="TIGR00879">
    <property type="entry name" value="SP"/>
    <property type="match status" value="1"/>
</dbReference>
<feature type="transmembrane region" description="Helical" evidence="8">
    <location>
        <begin position="166"/>
        <end position="189"/>
    </location>
</feature>
<evidence type="ECO:0000256" key="1">
    <source>
        <dbReference type="ARBA" id="ARBA00004141"/>
    </source>
</evidence>
<organism evidence="10 11">
    <name type="scientific">Aspergillus mulundensis</name>
    <dbReference type="NCBI Taxonomy" id="1810919"/>
    <lineage>
        <taxon>Eukaryota</taxon>
        <taxon>Fungi</taxon>
        <taxon>Dikarya</taxon>
        <taxon>Ascomycota</taxon>
        <taxon>Pezizomycotina</taxon>
        <taxon>Eurotiomycetes</taxon>
        <taxon>Eurotiomycetidae</taxon>
        <taxon>Eurotiales</taxon>
        <taxon>Aspergillaceae</taxon>
        <taxon>Aspergillus</taxon>
        <taxon>Aspergillus subgen. Nidulantes</taxon>
    </lineage>
</organism>
<dbReference type="GO" id="GO:0016020">
    <property type="term" value="C:membrane"/>
    <property type="evidence" value="ECO:0007669"/>
    <property type="project" value="UniProtKB-SubCell"/>
</dbReference>
<dbReference type="GeneID" id="38120784"/>
<proteinExistence type="inferred from homology"/>
<comment type="caution">
    <text evidence="10">The sequence shown here is derived from an EMBL/GenBank/DDBJ whole genome shotgun (WGS) entry which is preliminary data.</text>
</comment>
<feature type="transmembrane region" description="Helical" evidence="8">
    <location>
        <begin position="388"/>
        <end position="410"/>
    </location>
</feature>
<evidence type="ECO:0000256" key="5">
    <source>
        <dbReference type="ARBA" id="ARBA00022989"/>
    </source>
</evidence>
<keyword evidence="4 8" id="KW-0812">Transmembrane</keyword>
<dbReference type="SUPFAM" id="SSF103473">
    <property type="entry name" value="MFS general substrate transporter"/>
    <property type="match status" value="1"/>
</dbReference>
<evidence type="ECO:0000256" key="4">
    <source>
        <dbReference type="ARBA" id="ARBA00022692"/>
    </source>
</evidence>
<evidence type="ECO:0000256" key="3">
    <source>
        <dbReference type="ARBA" id="ARBA00022448"/>
    </source>
</evidence>
<evidence type="ECO:0000313" key="10">
    <source>
        <dbReference type="EMBL" id="RDW61742.1"/>
    </source>
</evidence>
<name>A0A3D8QIU5_9EURO</name>
<dbReference type="InterPro" id="IPR005829">
    <property type="entry name" value="Sugar_transporter_CS"/>
</dbReference>
<dbReference type="PANTHER" id="PTHR48022:SF64">
    <property type="entry name" value="MAJOR FACILITATOR SUPERFAMILY (MFS) PROFILE DOMAIN-CONTAINING PROTEIN"/>
    <property type="match status" value="1"/>
</dbReference>
<dbReference type="AlphaFoldDB" id="A0A3D8QIU5"/>
<evidence type="ECO:0000256" key="8">
    <source>
        <dbReference type="SAM" id="Phobius"/>
    </source>
</evidence>
<evidence type="ECO:0000259" key="9">
    <source>
        <dbReference type="PROSITE" id="PS50850"/>
    </source>
</evidence>
<sequence>MAPSTLDHRPNRTVAEILAAEDGKGWHMNPSLIRLYSILVPACLMICVTNGYDSSLLNGLQSVPNWQEYFDHPTGAILGFMSASYPLGAILSTPFSAIISDRYGRRWSIFIGSIIMIAGVAIQTASNNLAAFITSRIIVGFGITLALTAGPVLISELVHPSHRVFVTALYATTFYIGSLICAWVVYGTLEIHSSWSWRTPTLLQGMPAVFQVAFIWLLPESPRWLIHKGREEDALQILVQYHANGEQNDELVVAEYYEIREILRAEQEVETNSLKLFFATPGNRKRLLIIIILAVAGQWSGNGLVSYYLSKILQTIGITEPREQLKINGAITCTNYATSVLAAIAAARIGRRWLFVGGGLGMWLTFSALTIGIAVYNELELDGAGKAALAFIFIYYTTFNLALNPTLYLYPSEILPFNLRATGMSVLIFTNKAALFFNQFVNPIGMDDLGWKYYLVYVAWLLVEVVLFYLFFPETFGKTLETIAEVFDRPTGEAESNSDEKEKEPKMGAVHVDSVPVHKQMV</sequence>
<keyword evidence="5 8" id="KW-1133">Transmembrane helix</keyword>
<dbReference type="Gene3D" id="1.20.1250.20">
    <property type="entry name" value="MFS general substrate transporter like domains"/>
    <property type="match status" value="1"/>
</dbReference>
<dbReference type="InterPro" id="IPR005828">
    <property type="entry name" value="MFS_sugar_transport-like"/>
</dbReference>
<comment type="similarity">
    <text evidence="2 7">Belongs to the major facilitator superfamily. Sugar transporter (TC 2.A.1.1) family.</text>
</comment>
<comment type="subcellular location">
    <subcellularLocation>
        <location evidence="1">Membrane</location>
        <topology evidence="1">Multi-pass membrane protein</topology>
    </subcellularLocation>
</comment>
<evidence type="ECO:0000313" key="11">
    <source>
        <dbReference type="Proteomes" id="UP000256690"/>
    </source>
</evidence>
<evidence type="ECO:0000256" key="7">
    <source>
        <dbReference type="RuleBase" id="RU003346"/>
    </source>
</evidence>
<feature type="transmembrane region" description="Helical" evidence="8">
    <location>
        <begin position="72"/>
        <end position="95"/>
    </location>
</feature>
<keyword evidence="6 8" id="KW-0472">Membrane</keyword>
<protein>
    <recommendedName>
        <fullName evidence="9">Major facilitator superfamily (MFS) profile domain-containing protein</fullName>
    </recommendedName>
</protein>
<feature type="transmembrane region" description="Helical" evidence="8">
    <location>
        <begin position="354"/>
        <end position="376"/>
    </location>
</feature>
<feature type="transmembrane region" description="Helical" evidence="8">
    <location>
        <begin position="287"/>
        <end position="309"/>
    </location>
</feature>
<keyword evidence="3 7" id="KW-0813">Transport</keyword>
<dbReference type="PRINTS" id="PR00171">
    <property type="entry name" value="SUGRTRNSPORT"/>
</dbReference>
<dbReference type="Pfam" id="PF00083">
    <property type="entry name" value="Sugar_tr"/>
    <property type="match status" value="1"/>
</dbReference>
<evidence type="ECO:0000256" key="2">
    <source>
        <dbReference type="ARBA" id="ARBA00010992"/>
    </source>
</evidence>
<feature type="transmembrane region" description="Helical" evidence="8">
    <location>
        <begin position="131"/>
        <end position="154"/>
    </location>
</feature>
<dbReference type="OrthoDB" id="6133115at2759"/>
<feature type="transmembrane region" description="Helical" evidence="8">
    <location>
        <begin position="201"/>
        <end position="218"/>
    </location>
</feature>
<feature type="transmembrane region" description="Helical" evidence="8">
    <location>
        <begin position="329"/>
        <end position="347"/>
    </location>
</feature>
<reference evidence="10 11" key="1">
    <citation type="journal article" date="2018" name="IMA Fungus">
        <title>IMA Genome-F 9: Draft genome sequence of Annulohypoxylon stygium, Aspergillus mulundensis, Berkeleyomyces basicola (syn. Thielaviopsis basicola), Ceratocystis smalleyi, two Cercospora beticola strains, Coleophoma cylindrospora, Fusarium fracticaudum, Phialophora cf. hyalina, and Morchella septimelata.</title>
        <authorList>
            <person name="Wingfield B.D."/>
            <person name="Bills G.F."/>
            <person name="Dong Y."/>
            <person name="Huang W."/>
            <person name="Nel W.J."/>
            <person name="Swalarsk-Parry B.S."/>
            <person name="Vaghefi N."/>
            <person name="Wilken P.M."/>
            <person name="An Z."/>
            <person name="de Beer Z.W."/>
            <person name="De Vos L."/>
            <person name="Chen L."/>
            <person name="Duong T.A."/>
            <person name="Gao Y."/>
            <person name="Hammerbacher A."/>
            <person name="Kikkert J.R."/>
            <person name="Li Y."/>
            <person name="Li H."/>
            <person name="Li K."/>
            <person name="Li Q."/>
            <person name="Liu X."/>
            <person name="Ma X."/>
            <person name="Naidoo K."/>
            <person name="Pethybridge S.J."/>
            <person name="Sun J."/>
            <person name="Steenkamp E.T."/>
            <person name="van der Nest M.A."/>
            <person name="van Wyk S."/>
            <person name="Wingfield M.J."/>
            <person name="Xiong C."/>
            <person name="Yue Q."/>
            <person name="Zhang X."/>
        </authorList>
    </citation>
    <scope>NUCLEOTIDE SEQUENCE [LARGE SCALE GENOMIC DNA]</scope>
    <source>
        <strain evidence="10 11">DSM 5745</strain>
    </source>
</reference>
<evidence type="ECO:0000256" key="6">
    <source>
        <dbReference type="ARBA" id="ARBA00023136"/>
    </source>
</evidence>
<feature type="domain" description="Major facilitator superfamily (MFS) profile" evidence="9">
    <location>
        <begin position="39"/>
        <end position="476"/>
    </location>
</feature>
<dbReference type="EMBL" id="PVWQ01000016">
    <property type="protein sequence ID" value="RDW61742.1"/>
    <property type="molecule type" value="Genomic_DNA"/>
</dbReference>
<dbReference type="PROSITE" id="PS50850">
    <property type="entry name" value="MFS"/>
    <property type="match status" value="1"/>
</dbReference>
<dbReference type="InterPro" id="IPR003663">
    <property type="entry name" value="Sugar/inositol_transpt"/>
</dbReference>
<feature type="transmembrane region" description="Helical" evidence="8">
    <location>
        <begin position="422"/>
        <end position="441"/>
    </location>
</feature>
<dbReference type="PANTHER" id="PTHR48022">
    <property type="entry name" value="PLASTIDIC GLUCOSE TRANSPORTER 4"/>
    <property type="match status" value="1"/>
</dbReference>
<feature type="transmembrane region" description="Helical" evidence="8">
    <location>
        <begin position="107"/>
        <end position="125"/>
    </location>
</feature>
<gene>
    <name evidence="10" type="ORF">DSM5745_10414</name>
</gene>
<dbReference type="FunFam" id="1.20.1250.20:FF:000117">
    <property type="entry name" value="MFS hexose transporter"/>
    <property type="match status" value="1"/>
</dbReference>
<dbReference type="RefSeq" id="XP_026598873.1">
    <property type="nucleotide sequence ID" value="XM_026752430.1"/>
</dbReference>